<dbReference type="RefSeq" id="WP_209702464.1">
    <property type="nucleotide sequence ID" value="NZ_JAGGLM010000013.1"/>
</dbReference>
<dbReference type="Proteomes" id="UP001519307">
    <property type="component" value="Unassembled WGS sequence"/>
</dbReference>
<dbReference type="Gene3D" id="3.40.50.300">
    <property type="entry name" value="P-loop containing nucleotide triphosphate hydrolases"/>
    <property type="match status" value="1"/>
</dbReference>
<dbReference type="Pfam" id="PF13401">
    <property type="entry name" value="AAA_22"/>
    <property type="match status" value="1"/>
</dbReference>
<dbReference type="PANTHER" id="PTHR35894:SF1">
    <property type="entry name" value="PHOSPHORIBULOKINASE _ URIDINE KINASE FAMILY"/>
    <property type="match status" value="1"/>
</dbReference>
<dbReference type="SUPFAM" id="SSF52540">
    <property type="entry name" value="P-loop containing nucleoside triphosphate hydrolases"/>
    <property type="match status" value="1"/>
</dbReference>
<evidence type="ECO:0000259" key="1">
    <source>
        <dbReference type="Pfam" id="PF13401"/>
    </source>
</evidence>
<dbReference type="EMBL" id="JAGGLM010000013">
    <property type="protein sequence ID" value="MBP2033317.1"/>
    <property type="molecule type" value="Genomic_DNA"/>
</dbReference>
<gene>
    <name evidence="2" type="ORF">J2Z42_002020</name>
</gene>
<organism evidence="2 3">
    <name type="scientific">Clostridium algifaecis</name>
    <dbReference type="NCBI Taxonomy" id="1472040"/>
    <lineage>
        <taxon>Bacteria</taxon>
        <taxon>Bacillati</taxon>
        <taxon>Bacillota</taxon>
        <taxon>Clostridia</taxon>
        <taxon>Eubacteriales</taxon>
        <taxon>Clostridiaceae</taxon>
        <taxon>Clostridium</taxon>
    </lineage>
</organism>
<evidence type="ECO:0000313" key="2">
    <source>
        <dbReference type="EMBL" id="MBP2033317.1"/>
    </source>
</evidence>
<protein>
    <submittedName>
        <fullName evidence="2">Type II secretory pathway predicted ATPase ExeA</fullName>
    </submittedName>
</protein>
<proteinExistence type="predicted"/>
<dbReference type="InterPro" id="IPR052026">
    <property type="entry name" value="ExeA_AAA_ATPase_DNA-bind"/>
</dbReference>
<name>A0ABS4KTD0_9CLOT</name>
<accession>A0ABS4KTD0</accession>
<dbReference type="PANTHER" id="PTHR35894">
    <property type="entry name" value="GENERAL SECRETION PATHWAY PROTEIN A-RELATED"/>
    <property type="match status" value="1"/>
</dbReference>
<dbReference type="InterPro" id="IPR027417">
    <property type="entry name" value="P-loop_NTPase"/>
</dbReference>
<evidence type="ECO:0000313" key="3">
    <source>
        <dbReference type="Proteomes" id="UP001519307"/>
    </source>
</evidence>
<dbReference type="InterPro" id="IPR049945">
    <property type="entry name" value="AAA_22"/>
</dbReference>
<comment type="caution">
    <text evidence="2">The sequence shown here is derived from an EMBL/GenBank/DDBJ whole genome shotgun (WGS) entry which is preliminary data.</text>
</comment>
<sequence>MNTKVQTSILEHFKLSSIPFLDRTKQNFQYEEFNHNINLISTVFYSRQIAAVTGAAGCGKSSLLFYAVNDLEPSEFRVVSSELSAPNKKSLYKTLALKMGIKPVFNADDIKNQIFNFFNEENSMGKFNSIIIDEAHTLSIPMFDEIRSFYDEGSNFSLVLIGLPALNNQLNLSLNLPLKQRISLFIECSGLSLVETKEYIMHQLDIARIKENIIDEKCFSLIHSLTSGAPRRINQLCYASLLEAYKEKQSIISEEIIKKVQAKLAYV</sequence>
<feature type="domain" description="ORC1/DEAH AAA+ ATPase" evidence="1">
    <location>
        <begin position="46"/>
        <end position="170"/>
    </location>
</feature>
<keyword evidence="3" id="KW-1185">Reference proteome</keyword>
<reference evidence="2 3" key="1">
    <citation type="submission" date="2021-03" db="EMBL/GenBank/DDBJ databases">
        <title>Genomic Encyclopedia of Type Strains, Phase IV (KMG-IV): sequencing the most valuable type-strain genomes for metagenomic binning, comparative biology and taxonomic classification.</title>
        <authorList>
            <person name="Goeker M."/>
        </authorList>
    </citation>
    <scope>NUCLEOTIDE SEQUENCE [LARGE SCALE GENOMIC DNA]</scope>
    <source>
        <strain evidence="2 3">DSM 28783</strain>
    </source>
</reference>